<feature type="transmembrane region" description="Helical" evidence="1">
    <location>
        <begin position="36"/>
        <end position="57"/>
    </location>
</feature>
<organism evidence="3 4">
    <name type="scientific">Alpinimonas psychrophila</name>
    <dbReference type="NCBI Taxonomy" id="748908"/>
    <lineage>
        <taxon>Bacteria</taxon>
        <taxon>Bacillati</taxon>
        <taxon>Actinomycetota</taxon>
        <taxon>Actinomycetes</taxon>
        <taxon>Micrococcales</taxon>
        <taxon>Microbacteriaceae</taxon>
        <taxon>Alpinimonas</taxon>
    </lineage>
</organism>
<keyword evidence="1" id="KW-0472">Membrane</keyword>
<dbReference type="Proteomes" id="UP000524237">
    <property type="component" value="Unassembled WGS sequence"/>
</dbReference>
<name>A0A7W3JRM6_9MICO</name>
<dbReference type="AlphaFoldDB" id="A0A7W3JRM6"/>
<evidence type="ECO:0000256" key="1">
    <source>
        <dbReference type="SAM" id="Phobius"/>
    </source>
</evidence>
<gene>
    <name evidence="3" type="ORF">FB555_000055</name>
</gene>
<reference evidence="3 4" key="1">
    <citation type="submission" date="2020-07" db="EMBL/GenBank/DDBJ databases">
        <title>Sequencing the genomes of 1000 actinobacteria strains.</title>
        <authorList>
            <person name="Klenk H.-P."/>
        </authorList>
    </citation>
    <scope>NUCLEOTIDE SEQUENCE [LARGE SCALE GENOMIC DNA]</scope>
    <source>
        <strain evidence="3 4">DSM 23737</strain>
    </source>
</reference>
<protein>
    <recommendedName>
        <fullName evidence="2">LytR/CpsA/Psr regulator C-terminal domain-containing protein</fullName>
    </recommendedName>
</protein>
<sequence>MNKKITVDAYDDIPEGLTRRGAHRTPKRTRSGYVKFAWAALATGVLVSLGVGGLVVVSDTVSLKELTSLFAGSTPSPTPSAEVTAAPTLDPALLVNVLNATDSPRLATTVVATLAAAGWQVGSGTNASEVVQNTVVYYGDPSLEGAARGVLATLVAGGWDTGGGTIDLTDAYISSSAQLTVVLGADFLGPITATETPAAT</sequence>
<evidence type="ECO:0000313" key="3">
    <source>
        <dbReference type="EMBL" id="MBA8827984.1"/>
    </source>
</evidence>
<evidence type="ECO:0000313" key="4">
    <source>
        <dbReference type="Proteomes" id="UP000524237"/>
    </source>
</evidence>
<keyword evidence="1" id="KW-0812">Transmembrane</keyword>
<dbReference type="Gene3D" id="3.30.70.2390">
    <property type="match status" value="1"/>
</dbReference>
<proteinExistence type="predicted"/>
<feature type="domain" description="LytR/CpsA/Psr regulator C-terminal" evidence="2">
    <location>
        <begin position="95"/>
        <end position="187"/>
    </location>
</feature>
<dbReference type="Pfam" id="PF13399">
    <property type="entry name" value="LytR_C"/>
    <property type="match status" value="1"/>
</dbReference>
<dbReference type="EMBL" id="JACGWU010000001">
    <property type="protein sequence ID" value="MBA8827984.1"/>
    <property type="molecule type" value="Genomic_DNA"/>
</dbReference>
<dbReference type="RefSeq" id="WP_182483461.1">
    <property type="nucleotide sequence ID" value="NZ_JACGWU010000001.1"/>
</dbReference>
<evidence type="ECO:0000259" key="2">
    <source>
        <dbReference type="Pfam" id="PF13399"/>
    </source>
</evidence>
<accession>A0A7W3JRM6</accession>
<keyword evidence="4" id="KW-1185">Reference proteome</keyword>
<keyword evidence="1" id="KW-1133">Transmembrane helix</keyword>
<comment type="caution">
    <text evidence="3">The sequence shown here is derived from an EMBL/GenBank/DDBJ whole genome shotgun (WGS) entry which is preliminary data.</text>
</comment>
<dbReference type="InterPro" id="IPR027381">
    <property type="entry name" value="LytR/CpsA/Psr_C"/>
</dbReference>